<dbReference type="InterPro" id="IPR002337">
    <property type="entry name" value="Hemoglobin_b"/>
</dbReference>
<evidence type="ECO:0000313" key="9">
    <source>
        <dbReference type="Ensembl" id="ENSLLEP00000022525.1"/>
    </source>
</evidence>
<sequence length="147" mass="16425">MVHWTAEEKATITSVWEKVDLEHDGHDALCRLFITYPWTQRYFSSFGNVSNETAIVGNSKVQAHGKTVLGAIDKAAHNLDNIKATFRDLSDIHANKLHVDPENFRRFGEVLVIVLATKLGLAFTPSVQGVIEKFIAVVVDALSHSYY</sequence>
<dbReference type="GO" id="GO:0043177">
    <property type="term" value="F:organic acid binding"/>
    <property type="evidence" value="ECO:0007669"/>
    <property type="project" value="TreeGrafter"/>
</dbReference>
<keyword evidence="10" id="KW-1185">Reference proteome</keyword>
<dbReference type="Proteomes" id="UP000694569">
    <property type="component" value="Unplaced"/>
</dbReference>
<dbReference type="AlphaFoldDB" id="A0A8C5N5C5"/>
<comment type="similarity">
    <text evidence="1 7">Belongs to the globin family.</text>
</comment>
<evidence type="ECO:0000256" key="2">
    <source>
        <dbReference type="ARBA" id="ARBA00022448"/>
    </source>
</evidence>
<evidence type="ECO:0000256" key="6">
    <source>
        <dbReference type="ARBA" id="ARBA00023004"/>
    </source>
</evidence>
<evidence type="ECO:0000256" key="1">
    <source>
        <dbReference type="ARBA" id="ARBA00008705"/>
    </source>
</evidence>
<evidence type="ECO:0000256" key="3">
    <source>
        <dbReference type="ARBA" id="ARBA00022617"/>
    </source>
</evidence>
<name>A0A8C5N5C5_9ANUR</name>
<dbReference type="Pfam" id="PF00042">
    <property type="entry name" value="Globin"/>
    <property type="match status" value="1"/>
</dbReference>
<evidence type="ECO:0000259" key="8">
    <source>
        <dbReference type="PROSITE" id="PS01033"/>
    </source>
</evidence>
<evidence type="ECO:0000256" key="5">
    <source>
        <dbReference type="ARBA" id="ARBA00022723"/>
    </source>
</evidence>
<dbReference type="GO" id="GO:0072562">
    <property type="term" value="C:blood microparticle"/>
    <property type="evidence" value="ECO:0007669"/>
    <property type="project" value="TreeGrafter"/>
</dbReference>
<dbReference type="FunFam" id="1.10.490.10:FF:000001">
    <property type="entry name" value="Hemoglobin subunit beta"/>
    <property type="match status" value="1"/>
</dbReference>
<dbReference type="OrthoDB" id="9886081at2759"/>
<dbReference type="GO" id="GO:0042744">
    <property type="term" value="P:hydrogen peroxide catabolic process"/>
    <property type="evidence" value="ECO:0007669"/>
    <property type="project" value="TreeGrafter"/>
</dbReference>
<dbReference type="GO" id="GO:0019825">
    <property type="term" value="F:oxygen binding"/>
    <property type="evidence" value="ECO:0007669"/>
    <property type="project" value="InterPro"/>
</dbReference>
<organism evidence="9 10">
    <name type="scientific">Leptobrachium leishanense</name>
    <name type="common">Leishan spiny toad</name>
    <dbReference type="NCBI Taxonomy" id="445787"/>
    <lineage>
        <taxon>Eukaryota</taxon>
        <taxon>Metazoa</taxon>
        <taxon>Chordata</taxon>
        <taxon>Craniata</taxon>
        <taxon>Vertebrata</taxon>
        <taxon>Euteleostomi</taxon>
        <taxon>Amphibia</taxon>
        <taxon>Batrachia</taxon>
        <taxon>Anura</taxon>
        <taxon>Pelobatoidea</taxon>
        <taxon>Megophryidae</taxon>
        <taxon>Leptobrachium</taxon>
    </lineage>
</organism>
<dbReference type="PANTHER" id="PTHR11442">
    <property type="entry name" value="HEMOGLOBIN FAMILY MEMBER"/>
    <property type="match status" value="1"/>
</dbReference>
<proteinExistence type="inferred from homology"/>
<dbReference type="GO" id="GO:0020037">
    <property type="term" value="F:heme binding"/>
    <property type="evidence" value="ECO:0007669"/>
    <property type="project" value="InterPro"/>
</dbReference>
<keyword evidence="2 7" id="KW-0813">Transport</keyword>
<evidence type="ECO:0000256" key="4">
    <source>
        <dbReference type="ARBA" id="ARBA00022621"/>
    </source>
</evidence>
<dbReference type="SUPFAM" id="SSF46458">
    <property type="entry name" value="Globin-like"/>
    <property type="match status" value="1"/>
</dbReference>
<evidence type="ECO:0000256" key="7">
    <source>
        <dbReference type="RuleBase" id="RU000356"/>
    </source>
</evidence>
<dbReference type="GO" id="GO:0046872">
    <property type="term" value="F:metal ion binding"/>
    <property type="evidence" value="ECO:0007669"/>
    <property type="project" value="UniProtKB-KW"/>
</dbReference>
<dbReference type="InterPro" id="IPR012292">
    <property type="entry name" value="Globin/Proto"/>
</dbReference>
<dbReference type="GO" id="GO:0031720">
    <property type="term" value="F:haptoglobin binding"/>
    <property type="evidence" value="ECO:0007669"/>
    <property type="project" value="TreeGrafter"/>
</dbReference>
<dbReference type="InterPro" id="IPR009050">
    <property type="entry name" value="Globin-like_sf"/>
</dbReference>
<protein>
    <recommendedName>
        <fullName evidence="8">Globin domain-containing protein</fullName>
    </recommendedName>
</protein>
<dbReference type="PANTHER" id="PTHR11442:SF98">
    <property type="entry name" value="HEMOGLOBIN SUBUNIT BETA-2"/>
    <property type="match status" value="1"/>
</dbReference>
<evidence type="ECO:0000313" key="10">
    <source>
        <dbReference type="Proteomes" id="UP000694569"/>
    </source>
</evidence>
<dbReference type="GO" id="GO:0005833">
    <property type="term" value="C:hemoglobin complex"/>
    <property type="evidence" value="ECO:0007669"/>
    <property type="project" value="InterPro"/>
</dbReference>
<dbReference type="InterPro" id="IPR000971">
    <property type="entry name" value="Globin"/>
</dbReference>
<dbReference type="GO" id="GO:0005344">
    <property type="term" value="F:oxygen carrier activity"/>
    <property type="evidence" value="ECO:0007669"/>
    <property type="project" value="UniProtKB-KW"/>
</dbReference>
<keyword evidence="4 7" id="KW-0561">Oxygen transport</keyword>
<dbReference type="GO" id="GO:0031838">
    <property type="term" value="C:haptoglobin-hemoglobin complex"/>
    <property type="evidence" value="ECO:0007669"/>
    <property type="project" value="TreeGrafter"/>
</dbReference>
<dbReference type="Gene3D" id="1.10.490.10">
    <property type="entry name" value="Globins"/>
    <property type="match status" value="1"/>
</dbReference>
<feature type="domain" description="Globin" evidence="8">
    <location>
        <begin position="3"/>
        <end position="147"/>
    </location>
</feature>
<dbReference type="PRINTS" id="PR00814">
    <property type="entry name" value="BETAHAEM"/>
</dbReference>
<reference evidence="9" key="2">
    <citation type="submission" date="2025-09" db="UniProtKB">
        <authorList>
            <consortium name="Ensembl"/>
        </authorList>
    </citation>
    <scope>IDENTIFICATION</scope>
</reference>
<reference evidence="9" key="1">
    <citation type="submission" date="2025-08" db="UniProtKB">
        <authorList>
            <consortium name="Ensembl"/>
        </authorList>
    </citation>
    <scope>IDENTIFICATION</scope>
</reference>
<keyword evidence="6" id="KW-0408">Iron</keyword>
<accession>A0A8C5N5C5</accession>
<dbReference type="PROSITE" id="PS01033">
    <property type="entry name" value="GLOBIN"/>
    <property type="match status" value="1"/>
</dbReference>
<dbReference type="GO" id="GO:0004601">
    <property type="term" value="F:peroxidase activity"/>
    <property type="evidence" value="ECO:0007669"/>
    <property type="project" value="TreeGrafter"/>
</dbReference>
<dbReference type="GeneTree" id="ENSGT00940000157809"/>
<dbReference type="CDD" id="cd08925">
    <property type="entry name" value="Hb-beta-like"/>
    <property type="match status" value="1"/>
</dbReference>
<dbReference type="Ensembl" id="ENSLLET00000023391.1">
    <property type="protein sequence ID" value="ENSLLEP00000022525.1"/>
    <property type="gene ID" value="ENSLLEG00000014296.1"/>
</dbReference>
<keyword evidence="3 7" id="KW-0349">Heme</keyword>
<keyword evidence="5" id="KW-0479">Metal-binding</keyword>
<dbReference type="InterPro" id="IPR050056">
    <property type="entry name" value="Hemoglobin_oxygen_transport"/>
</dbReference>